<feature type="region of interest" description="Disordered" evidence="11">
    <location>
        <begin position="458"/>
        <end position="496"/>
    </location>
</feature>
<dbReference type="PANTHER" id="PTHR13780">
    <property type="entry name" value="AMP-ACTIVATED PROTEIN KINASE, GAMMA REGULATORY SUBUNIT"/>
    <property type="match status" value="1"/>
</dbReference>
<evidence type="ECO:0000256" key="2">
    <source>
        <dbReference type="ARBA" id="ARBA00004496"/>
    </source>
</evidence>
<evidence type="ECO:0000256" key="11">
    <source>
        <dbReference type="SAM" id="MobiDB-lite"/>
    </source>
</evidence>
<dbReference type="SMART" id="SM00116">
    <property type="entry name" value="CBS"/>
    <property type="match status" value="3"/>
</dbReference>
<evidence type="ECO:0000256" key="8">
    <source>
        <dbReference type="ARBA" id="ARBA00023122"/>
    </source>
</evidence>
<protein>
    <recommendedName>
        <fullName evidence="4">Protein SDS23</fullName>
    </recommendedName>
    <alternativeName>
        <fullName evidence="5">Protein sds23</fullName>
    </alternativeName>
</protein>
<evidence type="ECO:0000256" key="6">
    <source>
        <dbReference type="ARBA" id="ARBA00022490"/>
    </source>
</evidence>
<dbReference type="InterPro" id="IPR046342">
    <property type="entry name" value="CBS_dom_sf"/>
</dbReference>
<comment type="caution">
    <text evidence="13">The sequence shown here is derived from an EMBL/GenBank/DDBJ whole genome shotgun (WGS) entry which is preliminary data.</text>
</comment>
<evidence type="ECO:0000256" key="10">
    <source>
        <dbReference type="PROSITE-ProRule" id="PRU00703"/>
    </source>
</evidence>
<dbReference type="Pfam" id="PF00571">
    <property type="entry name" value="CBS"/>
    <property type="match status" value="1"/>
</dbReference>
<evidence type="ECO:0000313" key="13">
    <source>
        <dbReference type="EMBL" id="KAK5993116.1"/>
    </source>
</evidence>
<reference evidence="13 14" key="1">
    <citation type="submission" date="2024-01" db="EMBL/GenBank/DDBJ databases">
        <title>Complete genome of Cladobotryum mycophilum ATHUM6906.</title>
        <authorList>
            <person name="Christinaki A.C."/>
            <person name="Myridakis A.I."/>
            <person name="Kouvelis V.N."/>
        </authorList>
    </citation>
    <scope>NUCLEOTIDE SEQUENCE [LARGE SCALE GENOMIC DNA]</scope>
    <source>
        <strain evidence="13 14">ATHUM6906</strain>
    </source>
</reference>
<dbReference type="PANTHER" id="PTHR13780:SF36">
    <property type="entry name" value="CBS DOMAIN-CONTAINING PROTEIN"/>
    <property type="match status" value="1"/>
</dbReference>
<proteinExistence type="inferred from homology"/>
<evidence type="ECO:0000256" key="5">
    <source>
        <dbReference type="ARBA" id="ARBA00020584"/>
    </source>
</evidence>
<keyword evidence="7" id="KW-0677">Repeat</keyword>
<dbReference type="EMBL" id="JAVFKD010000012">
    <property type="protein sequence ID" value="KAK5993116.1"/>
    <property type="molecule type" value="Genomic_DNA"/>
</dbReference>
<accession>A0ABR0SLR0</accession>
<feature type="region of interest" description="Disordered" evidence="11">
    <location>
        <begin position="390"/>
        <end position="426"/>
    </location>
</feature>
<name>A0ABR0SLR0_9HYPO</name>
<comment type="similarity">
    <text evidence="3 9">Belongs to the SDS23 family.</text>
</comment>
<dbReference type="InterPro" id="IPR000644">
    <property type="entry name" value="CBS_dom"/>
</dbReference>
<evidence type="ECO:0000256" key="1">
    <source>
        <dbReference type="ARBA" id="ARBA00002656"/>
    </source>
</evidence>
<evidence type="ECO:0000256" key="3">
    <source>
        <dbReference type="ARBA" id="ARBA00006624"/>
    </source>
</evidence>
<dbReference type="CDD" id="cd02205">
    <property type="entry name" value="CBS_pair_SF"/>
    <property type="match status" value="2"/>
</dbReference>
<evidence type="ECO:0000256" key="4">
    <source>
        <dbReference type="ARBA" id="ARBA00014106"/>
    </source>
</evidence>
<dbReference type="Gene3D" id="3.10.580.10">
    <property type="entry name" value="CBS-domain"/>
    <property type="match status" value="2"/>
</dbReference>
<organism evidence="13 14">
    <name type="scientific">Cladobotryum mycophilum</name>
    <dbReference type="NCBI Taxonomy" id="491253"/>
    <lineage>
        <taxon>Eukaryota</taxon>
        <taxon>Fungi</taxon>
        <taxon>Dikarya</taxon>
        <taxon>Ascomycota</taxon>
        <taxon>Pezizomycotina</taxon>
        <taxon>Sordariomycetes</taxon>
        <taxon>Hypocreomycetidae</taxon>
        <taxon>Hypocreales</taxon>
        <taxon>Hypocreaceae</taxon>
        <taxon>Cladobotryum</taxon>
    </lineage>
</organism>
<feature type="domain" description="CBS" evidence="12">
    <location>
        <begin position="277"/>
        <end position="334"/>
    </location>
</feature>
<comment type="subcellular location">
    <subcellularLocation>
        <location evidence="2 9">Cytoplasm</location>
    </subcellularLocation>
</comment>
<keyword evidence="14" id="KW-1185">Reference proteome</keyword>
<dbReference type="PROSITE" id="PS51371">
    <property type="entry name" value="CBS"/>
    <property type="match status" value="1"/>
</dbReference>
<evidence type="ECO:0000256" key="9">
    <source>
        <dbReference type="PIRNR" id="PIRNR018148"/>
    </source>
</evidence>
<evidence type="ECO:0000256" key="7">
    <source>
        <dbReference type="ARBA" id="ARBA00022737"/>
    </source>
</evidence>
<dbReference type="PIRSF" id="PIRSF018148">
    <property type="entry name" value="UCP018148_CBS_YBR214w"/>
    <property type="match status" value="1"/>
</dbReference>
<evidence type="ECO:0000313" key="14">
    <source>
        <dbReference type="Proteomes" id="UP001338125"/>
    </source>
</evidence>
<dbReference type="Proteomes" id="UP001338125">
    <property type="component" value="Unassembled WGS sequence"/>
</dbReference>
<feature type="compositionally biased region" description="Polar residues" evidence="11">
    <location>
        <begin position="47"/>
        <end position="60"/>
    </location>
</feature>
<feature type="compositionally biased region" description="Low complexity" evidence="11">
    <location>
        <begin position="477"/>
        <end position="496"/>
    </location>
</feature>
<dbReference type="SUPFAM" id="SSF54631">
    <property type="entry name" value="CBS-domain pair"/>
    <property type="match status" value="2"/>
</dbReference>
<feature type="compositionally biased region" description="Low complexity" evidence="11">
    <location>
        <begin position="29"/>
        <end position="46"/>
    </location>
</feature>
<keyword evidence="8 10" id="KW-0129">CBS domain</keyword>
<comment type="function">
    <text evidence="1 9">Involved in DNA replication and cell separation.</text>
</comment>
<keyword evidence="6 9" id="KW-0963">Cytoplasm</keyword>
<dbReference type="InterPro" id="IPR016711">
    <property type="entry name" value="Ssd23"/>
</dbReference>
<sequence length="496" mass="53075">MEASSNLGGKEVGGDTNIGGSGIDNLTASSGPRSSPSPHRTPSTSSLNKSTHRLSFTENLRNVPPSPRHRHPSLTQAAVQELLNHPPSANKHPNPKFAGREWRDVAVGELVSVDDVRWIEIDSSVEEATMMLLKSPTSAVLVRENTNTNVPISTFDYNDLNAYLLVVIGLSRPEGHQVALFHDIRSKAQQGTRIPLRDIQSLCLKEALVNLSSSANLSQAIEVLGSGIHRILITGSDGNIAGIMSQLRMVEFFWNEGVNFPTIDRLYPAMLRDLAIGTQQTISVNSDVPLTDALTTMYEEGLSSVAVVDNGQNVVGNISTKDVRHLTSSSNAPLLGESCMHFISIILNERGLEEGQDTFPVFYVNPYSTLAHTVAKLVATRSHRMWVVESASPSPSNPATPMMAPQTSSSSGTAPGAAPASSIPSSAVPASAMAGARLSGKLTGVISLTDVLNIFAKSTGLHPSDPGEQRARRRRSSSSSVRPSLDSSRPSVDLRR</sequence>
<gene>
    <name evidence="13" type="ORF">PT974_06544</name>
</gene>
<feature type="region of interest" description="Disordered" evidence="11">
    <location>
        <begin position="1"/>
        <end position="71"/>
    </location>
</feature>
<evidence type="ECO:0000259" key="12">
    <source>
        <dbReference type="PROSITE" id="PS51371"/>
    </source>
</evidence>
<dbReference type="InterPro" id="IPR050511">
    <property type="entry name" value="AMPK_gamma/SDS23_families"/>
</dbReference>